<evidence type="ECO:0000313" key="6">
    <source>
        <dbReference type="EMBL" id="RLK50636.1"/>
    </source>
</evidence>
<evidence type="ECO:0000259" key="5">
    <source>
        <dbReference type="PROSITE" id="PS01124"/>
    </source>
</evidence>
<dbReference type="InterPro" id="IPR018060">
    <property type="entry name" value="HTH_AraC"/>
</dbReference>
<dbReference type="PANTHER" id="PTHR46796">
    <property type="entry name" value="HTH-TYPE TRANSCRIPTIONAL ACTIVATOR RHAS-RELATED"/>
    <property type="match status" value="1"/>
</dbReference>
<keyword evidence="2" id="KW-0238">DNA-binding</keyword>
<dbReference type="Proteomes" id="UP000275461">
    <property type="component" value="Unassembled WGS sequence"/>
</dbReference>
<sequence>MPQSSQNMLDFFARGREAASLEASRAWADLPVRMLENAHPPGELATPPMQELMLSQAVGRPFRHRSDISAGPFSGRAEPGAFVVIPPGVPGRCQMQDAARMRFLGIPADLAREWLGRDPDDPLDFGRLHAMLHQDPLITQALNALWQELGRRGDPAARLFVEGIALALVVRLVRLSEQVREVDACRGGLAPYQSARVIEYMHANLNQRITLGDLAGLTGLSPWHFARAFRRSHGLPPHRYLTQLRIQRARDLLARNPLPVTAVAGATGYSVSQLTRHFRQAVGQTPSAYRDQKHRRPRRVPGH</sequence>
<feature type="domain" description="HTH araC/xylS-type" evidence="5">
    <location>
        <begin position="195"/>
        <end position="292"/>
    </location>
</feature>
<evidence type="ECO:0000256" key="1">
    <source>
        <dbReference type="ARBA" id="ARBA00023015"/>
    </source>
</evidence>
<dbReference type="SUPFAM" id="SSF46689">
    <property type="entry name" value="Homeodomain-like"/>
    <property type="match status" value="2"/>
</dbReference>
<reference evidence="6 7" key="1">
    <citation type="submission" date="2018-10" db="EMBL/GenBank/DDBJ databases">
        <title>Genomic Encyclopedia of Type Strains, Phase IV (KMG-IV): sequencing the most valuable type-strain genomes for metagenomic binning, comparative biology and taxonomic classification.</title>
        <authorList>
            <person name="Goeker M."/>
        </authorList>
    </citation>
    <scope>NUCLEOTIDE SEQUENCE [LARGE SCALE GENOMIC DNA]</scope>
    <source>
        <strain evidence="6 7">DSM 12769</strain>
    </source>
</reference>
<dbReference type="PANTHER" id="PTHR46796:SF6">
    <property type="entry name" value="ARAC SUBFAMILY"/>
    <property type="match status" value="1"/>
</dbReference>
<feature type="compositionally biased region" description="Basic residues" evidence="4">
    <location>
        <begin position="292"/>
        <end position="303"/>
    </location>
</feature>
<keyword evidence="3" id="KW-0804">Transcription</keyword>
<dbReference type="GO" id="GO:0003700">
    <property type="term" value="F:DNA-binding transcription factor activity"/>
    <property type="evidence" value="ECO:0007669"/>
    <property type="project" value="InterPro"/>
</dbReference>
<evidence type="ECO:0000256" key="3">
    <source>
        <dbReference type="ARBA" id="ARBA00023163"/>
    </source>
</evidence>
<dbReference type="SMART" id="SM00342">
    <property type="entry name" value="HTH_ARAC"/>
    <property type="match status" value="1"/>
</dbReference>
<protein>
    <submittedName>
        <fullName evidence="6">AraC family transcriptional regulator</fullName>
    </submittedName>
</protein>
<gene>
    <name evidence="6" type="ORF">DFR31_0542</name>
</gene>
<dbReference type="Gene3D" id="1.10.10.60">
    <property type="entry name" value="Homeodomain-like"/>
    <property type="match status" value="2"/>
</dbReference>
<name>A0A498C8U4_9GAMM</name>
<dbReference type="GO" id="GO:0043565">
    <property type="term" value="F:sequence-specific DNA binding"/>
    <property type="evidence" value="ECO:0007669"/>
    <property type="project" value="InterPro"/>
</dbReference>
<keyword evidence="1" id="KW-0805">Transcription regulation</keyword>
<dbReference type="SUPFAM" id="SSF51215">
    <property type="entry name" value="Regulatory protein AraC"/>
    <property type="match status" value="1"/>
</dbReference>
<keyword evidence="7" id="KW-1185">Reference proteome</keyword>
<feature type="region of interest" description="Disordered" evidence="4">
    <location>
        <begin position="281"/>
        <end position="303"/>
    </location>
</feature>
<evidence type="ECO:0000256" key="4">
    <source>
        <dbReference type="SAM" id="MobiDB-lite"/>
    </source>
</evidence>
<dbReference type="AlphaFoldDB" id="A0A498C8U4"/>
<comment type="caution">
    <text evidence="6">The sequence shown here is derived from an EMBL/GenBank/DDBJ whole genome shotgun (WGS) entry which is preliminary data.</text>
</comment>
<dbReference type="InterPro" id="IPR037923">
    <property type="entry name" value="HTH-like"/>
</dbReference>
<dbReference type="InterPro" id="IPR009057">
    <property type="entry name" value="Homeodomain-like_sf"/>
</dbReference>
<evidence type="ECO:0000313" key="7">
    <source>
        <dbReference type="Proteomes" id="UP000275461"/>
    </source>
</evidence>
<dbReference type="EMBL" id="RCDA01000001">
    <property type="protein sequence ID" value="RLK50636.1"/>
    <property type="molecule type" value="Genomic_DNA"/>
</dbReference>
<dbReference type="Pfam" id="PF12833">
    <property type="entry name" value="HTH_18"/>
    <property type="match status" value="1"/>
</dbReference>
<evidence type="ECO:0000256" key="2">
    <source>
        <dbReference type="ARBA" id="ARBA00023125"/>
    </source>
</evidence>
<proteinExistence type="predicted"/>
<dbReference type="InterPro" id="IPR050204">
    <property type="entry name" value="AraC_XylS_family_regulators"/>
</dbReference>
<dbReference type="PROSITE" id="PS01124">
    <property type="entry name" value="HTH_ARAC_FAMILY_2"/>
    <property type="match status" value="1"/>
</dbReference>
<accession>A0A498C8U4</accession>
<organism evidence="6 7">
    <name type="scientific">Alkalispirillum mobile</name>
    <dbReference type="NCBI Taxonomy" id="85925"/>
    <lineage>
        <taxon>Bacteria</taxon>
        <taxon>Pseudomonadati</taxon>
        <taxon>Pseudomonadota</taxon>
        <taxon>Gammaproteobacteria</taxon>
        <taxon>Chromatiales</taxon>
        <taxon>Ectothiorhodospiraceae</taxon>
        <taxon>Alkalispirillum</taxon>
    </lineage>
</organism>